<evidence type="ECO:0000313" key="2">
    <source>
        <dbReference type="Proteomes" id="UP000612893"/>
    </source>
</evidence>
<sequence>MVRSQLSVEAVAAHAEVDPKTVQRWLAGRVPHARHRWAVANLVHEDEDYLWPGKPTALHVGTPAELMAVYPHRADVPFDLWWHLFQSVEVQLGILVYAALFLHEQYPRLNSLLASKCKAGCKVRVLLGDPDSAAVRWRGEEETFGEGIESRCRVARQHYDPLIGMPNFELRLHQATLYNSIYWFDSQMLVNSHIWGANAYSAPVWHIRRLPRGNLFTVYAASFQSVWESGQRIDSAARTISA</sequence>
<gene>
    <name evidence="1" type="ORF">JF922_05535</name>
</gene>
<protein>
    <submittedName>
        <fullName evidence="1">XRE family transcriptional regulator</fullName>
    </submittedName>
</protein>
<dbReference type="Proteomes" id="UP000612893">
    <property type="component" value="Unassembled WGS sequence"/>
</dbReference>
<keyword evidence="2" id="KW-1185">Reference proteome</keyword>
<dbReference type="AlphaFoldDB" id="A0A934N6F3"/>
<dbReference type="EMBL" id="JAEKNR010000065">
    <property type="protein sequence ID" value="MBJ7597531.1"/>
    <property type="molecule type" value="Genomic_DNA"/>
</dbReference>
<reference evidence="1" key="1">
    <citation type="submission" date="2020-10" db="EMBL/GenBank/DDBJ databases">
        <title>Ca. Dormibacterota MAGs.</title>
        <authorList>
            <person name="Montgomery K."/>
        </authorList>
    </citation>
    <scope>NUCLEOTIDE SEQUENCE [LARGE SCALE GENOMIC DNA]</scope>
    <source>
        <strain evidence="1">SC8812_S17_10</strain>
    </source>
</reference>
<organism evidence="1 2">
    <name type="scientific">Candidatus Nephthysia bennettiae</name>
    <dbReference type="NCBI Taxonomy" id="3127016"/>
    <lineage>
        <taxon>Bacteria</taxon>
        <taxon>Bacillati</taxon>
        <taxon>Candidatus Dormiibacterota</taxon>
        <taxon>Candidatus Dormibacteria</taxon>
        <taxon>Candidatus Dormibacterales</taxon>
        <taxon>Candidatus Dormibacteraceae</taxon>
        <taxon>Candidatus Nephthysia</taxon>
    </lineage>
</organism>
<evidence type="ECO:0000313" key="1">
    <source>
        <dbReference type="EMBL" id="MBJ7597531.1"/>
    </source>
</evidence>
<comment type="caution">
    <text evidence="1">The sequence shown here is derived from an EMBL/GenBank/DDBJ whole genome shotgun (WGS) entry which is preliminary data.</text>
</comment>
<name>A0A934N6F3_9BACT</name>
<proteinExistence type="predicted"/>
<accession>A0A934N6F3</accession>